<evidence type="ECO:0000313" key="3">
    <source>
        <dbReference type="Proteomes" id="UP000215459"/>
    </source>
</evidence>
<dbReference type="Gene3D" id="3.20.20.70">
    <property type="entry name" value="Aldolase class I"/>
    <property type="match status" value="1"/>
</dbReference>
<dbReference type="OrthoDB" id="9799580at2"/>
<dbReference type="EMBL" id="NOWF01000010">
    <property type="protein sequence ID" value="OYD06684.1"/>
    <property type="molecule type" value="Genomic_DNA"/>
</dbReference>
<dbReference type="GO" id="GO:0006071">
    <property type="term" value="P:glycerol metabolic process"/>
    <property type="evidence" value="ECO:0007669"/>
    <property type="project" value="UniProtKB-UniRule"/>
</dbReference>
<gene>
    <name evidence="2" type="ORF">CHM34_15410</name>
</gene>
<dbReference type="AlphaFoldDB" id="A0A235B323"/>
<keyword evidence="1" id="KW-0694">RNA-binding</keyword>
<dbReference type="Pfam" id="PF04309">
    <property type="entry name" value="G3P_antiterm"/>
    <property type="match status" value="1"/>
</dbReference>
<keyword evidence="1" id="KW-0319">Glycerol metabolism</keyword>
<dbReference type="PANTHER" id="PTHR35787:SF1">
    <property type="entry name" value="GLYCEROL UPTAKE OPERON ANTITERMINATOR REGULATORY PROTEIN"/>
    <property type="match status" value="1"/>
</dbReference>
<dbReference type="GO" id="GO:0003723">
    <property type="term" value="F:RNA binding"/>
    <property type="evidence" value="ECO:0007669"/>
    <property type="project" value="UniProtKB-KW"/>
</dbReference>
<dbReference type="GO" id="GO:0006355">
    <property type="term" value="P:regulation of DNA-templated transcription"/>
    <property type="evidence" value="ECO:0007669"/>
    <property type="project" value="InterPro"/>
</dbReference>
<evidence type="ECO:0000256" key="1">
    <source>
        <dbReference type="PIRNR" id="PIRNR016897"/>
    </source>
</evidence>
<proteinExistence type="predicted"/>
<keyword evidence="3" id="KW-1185">Reference proteome</keyword>
<dbReference type="PANTHER" id="PTHR35787">
    <property type="entry name" value="GLYCEROL UPTAKE OPERON ANTITERMINATOR REGULATORY PROTEIN"/>
    <property type="match status" value="1"/>
</dbReference>
<dbReference type="RefSeq" id="WP_094265494.1">
    <property type="nucleotide sequence ID" value="NZ_NOWF01000010.1"/>
</dbReference>
<dbReference type="InterPro" id="IPR013785">
    <property type="entry name" value="Aldolase_TIM"/>
</dbReference>
<keyword evidence="1" id="KW-0804">Transcription</keyword>
<keyword evidence="1" id="KW-0805">Transcription regulation</keyword>
<accession>A0A235B323</accession>
<protein>
    <recommendedName>
        <fullName evidence="1">Glycerol uptake operon antiterminator regulatory protein</fullName>
    </recommendedName>
</protein>
<dbReference type="SUPFAM" id="SSF110391">
    <property type="entry name" value="GlpP-like"/>
    <property type="match status" value="1"/>
</dbReference>
<name>A0A235B323_9BACL</name>
<comment type="function">
    <text evidence="1">Regulates expression of the glpD operon. In the presence of glycerol 3-phosphate (G3P) causes antitermination of transcription of glpD at the inverted repeat of the leader region to enhance its transcription. Binds and stabilizes glpD leader mRNA.</text>
</comment>
<dbReference type="PIRSF" id="PIRSF016897">
    <property type="entry name" value="GlpP"/>
    <property type="match status" value="1"/>
</dbReference>
<sequence>MEFKRGIERHPVIAALRSEEDLEVLRDYKPGFCFLLFGEINTLRQMVKRVKDMGKKAYLHVDLAQGFGNDRATLQYIKREIQPDGVVSTRTHLIRFAREEGLFAIQRLFIPDSMSVKTGQHLIKQSRADAVEVMPGVVPAWVFQTLREKSDIPIVAGGLLRGEDDVKAAFRNGADAVSVSKRELWNIEEKY</sequence>
<evidence type="ECO:0000313" key="2">
    <source>
        <dbReference type="EMBL" id="OYD06684.1"/>
    </source>
</evidence>
<dbReference type="InterPro" id="IPR006699">
    <property type="entry name" value="GlpP"/>
</dbReference>
<dbReference type="Proteomes" id="UP000215459">
    <property type="component" value="Unassembled WGS sequence"/>
</dbReference>
<comment type="caution">
    <text evidence="2">The sequence shown here is derived from an EMBL/GenBank/DDBJ whole genome shotgun (WGS) entry which is preliminary data.</text>
</comment>
<organism evidence="2 3">
    <name type="scientific">Paludifilum halophilum</name>
    <dbReference type="NCBI Taxonomy" id="1642702"/>
    <lineage>
        <taxon>Bacteria</taxon>
        <taxon>Bacillati</taxon>
        <taxon>Bacillota</taxon>
        <taxon>Bacilli</taxon>
        <taxon>Bacillales</taxon>
        <taxon>Thermoactinomycetaceae</taxon>
        <taxon>Paludifilum</taxon>
    </lineage>
</organism>
<reference evidence="2 3" key="1">
    <citation type="submission" date="2017-07" db="EMBL/GenBank/DDBJ databases">
        <title>The genome sequence of Paludifilum halophilum highlights mechanisms for microbial adaptation to high salt environemnts.</title>
        <authorList>
            <person name="Belbahri L."/>
        </authorList>
    </citation>
    <scope>NUCLEOTIDE SEQUENCE [LARGE SCALE GENOMIC DNA]</scope>
    <source>
        <strain evidence="2 3">DSM 102817</strain>
    </source>
</reference>